<dbReference type="Proteomes" id="UP001281761">
    <property type="component" value="Unassembled WGS sequence"/>
</dbReference>
<accession>A0ABQ9WLC5</accession>
<dbReference type="EMBL" id="JARBJD010000701">
    <property type="protein sequence ID" value="KAK2940266.1"/>
    <property type="molecule type" value="Genomic_DNA"/>
</dbReference>
<gene>
    <name evidence="2" type="ORF">BLNAU_24816</name>
</gene>
<evidence type="ECO:0000256" key="1">
    <source>
        <dbReference type="SAM" id="MobiDB-lite"/>
    </source>
</evidence>
<comment type="caution">
    <text evidence="2">The sequence shown here is derived from an EMBL/GenBank/DDBJ whole genome shotgun (WGS) entry which is preliminary data.</text>
</comment>
<protein>
    <submittedName>
        <fullName evidence="2">Uncharacterized protein</fullName>
    </submittedName>
</protein>
<sequence length="166" mass="18759">MFSGVLCDGSGSARSFADVLRERGLSTHSPPRPVPSTPLNTTTISSHVPLSTFQQQIFTGSVHDPEDDEELPNPDESPSVRIIQTTPLLRPNGDAPGSPPKAIEERIQRRGYDTSQDNQEIVSEPNIQAPTRFLTNILKIHRRWRSLRHFHVFLRLCFDQDSHQKR</sequence>
<evidence type="ECO:0000313" key="2">
    <source>
        <dbReference type="EMBL" id="KAK2940266.1"/>
    </source>
</evidence>
<keyword evidence="3" id="KW-1185">Reference proteome</keyword>
<feature type="region of interest" description="Disordered" evidence="1">
    <location>
        <begin position="62"/>
        <end position="102"/>
    </location>
</feature>
<name>A0ABQ9WLC5_9EUKA</name>
<feature type="region of interest" description="Disordered" evidence="1">
    <location>
        <begin position="23"/>
        <end position="43"/>
    </location>
</feature>
<reference evidence="2 3" key="1">
    <citation type="journal article" date="2022" name="bioRxiv">
        <title>Genomics of Preaxostyla Flagellates Illuminates Evolutionary Transitions and the Path Towards Mitochondrial Loss.</title>
        <authorList>
            <person name="Novak L.V.F."/>
            <person name="Treitli S.C."/>
            <person name="Pyrih J."/>
            <person name="Halakuc P."/>
            <person name="Pipaliya S.V."/>
            <person name="Vacek V."/>
            <person name="Brzon O."/>
            <person name="Soukal P."/>
            <person name="Eme L."/>
            <person name="Dacks J.B."/>
            <person name="Karnkowska A."/>
            <person name="Elias M."/>
            <person name="Hampl V."/>
        </authorList>
    </citation>
    <scope>NUCLEOTIDE SEQUENCE [LARGE SCALE GENOMIC DNA]</scope>
    <source>
        <strain evidence="2">NAU3</strain>
        <tissue evidence="2">Gut</tissue>
    </source>
</reference>
<evidence type="ECO:0000313" key="3">
    <source>
        <dbReference type="Proteomes" id="UP001281761"/>
    </source>
</evidence>
<organism evidence="2 3">
    <name type="scientific">Blattamonas nauphoetae</name>
    <dbReference type="NCBI Taxonomy" id="2049346"/>
    <lineage>
        <taxon>Eukaryota</taxon>
        <taxon>Metamonada</taxon>
        <taxon>Preaxostyla</taxon>
        <taxon>Oxymonadida</taxon>
        <taxon>Blattamonas</taxon>
    </lineage>
</organism>
<proteinExistence type="predicted"/>